<dbReference type="RefSeq" id="WP_289503992.1">
    <property type="nucleotide sequence ID" value="NZ_CP116805.1"/>
</dbReference>
<feature type="signal peptide" evidence="1">
    <location>
        <begin position="1"/>
        <end position="21"/>
    </location>
</feature>
<evidence type="ECO:0008006" key="4">
    <source>
        <dbReference type="Google" id="ProtNLM"/>
    </source>
</evidence>
<keyword evidence="3" id="KW-1185">Reference proteome</keyword>
<accession>A0AAE9XV36</accession>
<dbReference type="AlphaFoldDB" id="A0AAE9XV36"/>
<sequence>MKRTPFTCLTLAAALMLGACAGTGHPSATAPAPAMAAASVTDLAADRTAIKAMAGDYKVTFHFIESAAFVDGYELKEPKKSGAYEVVRVIEERPDFISLQHILVVGDGKEMPFMPIKHWRQDWTFEPSEIPDYVGANTWVRRDLSRAEAKGKWSQVVYQVDDAPRYAGLAAWSHEHGEHSWASNRSWRPLPRRDATTRSDYHAIAAVNRHAITPTGWVHEQDNQKLILTGNQPQVLAHEVGINTYKHFDGFDVAIATDYLEKTEPFWALIRAEWTKLERDHPKFGLTIQGEPMEMYMPILGIAGDVADGKRAPAEAAKEAIDVLKSYVTLKPGTVRERLAADSAEAKQD</sequence>
<proteinExistence type="predicted"/>
<dbReference type="InterPro" id="IPR046715">
    <property type="entry name" value="DUF6607"/>
</dbReference>
<evidence type="ECO:0000256" key="1">
    <source>
        <dbReference type="SAM" id="SignalP"/>
    </source>
</evidence>
<name>A0AAE9XV36_9PROT</name>
<dbReference type="KEGG" id="gso:PH603_00680"/>
<evidence type="ECO:0000313" key="2">
    <source>
        <dbReference type="EMBL" id="WCL54273.1"/>
    </source>
</evidence>
<dbReference type="EMBL" id="CP116805">
    <property type="protein sequence ID" value="WCL54273.1"/>
    <property type="molecule type" value="Genomic_DNA"/>
</dbReference>
<evidence type="ECO:0000313" key="3">
    <source>
        <dbReference type="Proteomes" id="UP001217500"/>
    </source>
</evidence>
<dbReference type="Pfam" id="PF20311">
    <property type="entry name" value="DUF6607"/>
    <property type="match status" value="1"/>
</dbReference>
<protein>
    <recommendedName>
        <fullName evidence="4">Lipoprotein</fullName>
    </recommendedName>
</protein>
<reference evidence="2" key="1">
    <citation type="submission" date="2023-01" db="EMBL/GenBank/DDBJ databases">
        <title>The genome sequence of Kordiimonadaceae bacterium 6D33.</title>
        <authorList>
            <person name="Liu Y."/>
        </authorList>
    </citation>
    <scope>NUCLEOTIDE SEQUENCE</scope>
    <source>
        <strain evidence="2">6D33</strain>
    </source>
</reference>
<gene>
    <name evidence="2" type="ORF">PH603_00680</name>
</gene>
<feature type="chain" id="PRO_5041989416" description="Lipoprotein" evidence="1">
    <location>
        <begin position="22"/>
        <end position="349"/>
    </location>
</feature>
<dbReference type="PROSITE" id="PS51257">
    <property type="entry name" value="PROKAR_LIPOPROTEIN"/>
    <property type="match status" value="1"/>
</dbReference>
<dbReference type="Proteomes" id="UP001217500">
    <property type="component" value="Chromosome"/>
</dbReference>
<keyword evidence="1" id="KW-0732">Signal</keyword>
<organism evidence="2 3">
    <name type="scientific">Gimibacter soli</name>
    <dbReference type="NCBI Taxonomy" id="3024400"/>
    <lineage>
        <taxon>Bacteria</taxon>
        <taxon>Pseudomonadati</taxon>
        <taxon>Pseudomonadota</taxon>
        <taxon>Alphaproteobacteria</taxon>
        <taxon>Kordiimonadales</taxon>
        <taxon>Temperatibacteraceae</taxon>
        <taxon>Gimibacter</taxon>
    </lineage>
</organism>